<evidence type="ECO:0000256" key="11">
    <source>
        <dbReference type="ARBA" id="ARBA00049047"/>
    </source>
</evidence>
<evidence type="ECO:0000256" key="8">
    <source>
        <dbReference type="ARBA" id="ARBA00022898"/>
    </source>
</evidence>
<dbReference type="Gene3D" id="3.40.50.1100">
    <property type="match status" value="2"/>
</dbReference>
<evidence type="ECO:0000256" key="9">
    <source>
        <dbReference type="ARBA" id="ARBA00023141"/>
    </source>
</evidence>
<comment type="catalytic activity">
    <reaction evidence="11 12">
        <text>(1S,2R)-1-C-(indol-3-yl)glycerol 3-phosphate + L-serine = D-glyceraldehyde 3-phosphate + L-tryptophan + H2O</text>
        <dbReference type="Rhea" id="RHEA:10532"/>
        <dbReference type="ChEBI" id="CHEBI:15377"/>
        <dbReference type="ChEBI" id="CHEBI:33384"/>
        <dbReference type="ChEBI" id="CHEBI:57912"/>
        <dbReference type="ChEBI" id="CHEBI:58866"/>
        <dbReference type="ChEBI" id="CHEBI:59776"/>
        <dbReference type="EC" id="4.2.1.20"/>
    </reaction>
</comment>
<evidence type="ECO:0000256" key="1">
    <source>
        <dbReference type="ARBA" id="ARBA00001933"/>
    </source>
</evidence>
<dbReference type="InterPro" id="IPR023026">
    <property type="entry name" value="Trp_synth_beta/beta-like"/>
</dbReference>
<evidence type="ECO:0000256" key="12">
    <source>
        <dbReference type="HAMAP-Rule" id="MF_00133"/>
    </source>
</evidence>
<organism evidence="14 15">
    <name type="scientific">Fannyhessea vaginae DSM 15829</name>
    <dbReference type="NCBI Taxonomy" id="525256"/>
    <lineage>
        <taxon>Bacteria</taxon>
        <taxon>Bacillati</taxon>
        <taxon>Actinomycetota</taxon>
        <taxon>Coriobacteriia</taxon>
        <taxon>Coriobacteriales</taxon>
        <taxon>Atopobiaceae</taxon>
        <taxon>Fannyhessea</taxon>
    </lineage>
</organism>
<dbReference type="Proteomes" id="UP000005947">
    <property type="component" value="Unassembled WGS sequence"/>
</dbReference>
<evidence type="ECO:0000256" key="4">
    <source>
        <dbReference type="ARBA" id="ARBA00009982"/>
    </source>
</evidence>
<keyword evidence="15" id="KW-1185">Reference proteome</keyword>
<dbReference type="AlphaFoldDB" id="F1T505"/>
<comment type="subunit">
    <text evidence="5 12">Tetramer of two alpha and two beta chains.</text>
</comment>
<dbReference type="EC" id="4.2.1.20" evidence="12"/>
<evidence type="ECO:0000256" key="10">
    <source>
        <dbReference type="ARBA" id="ARBA00023239"/>
    </source>
</evidence>
<dbReference type="EMBL" id="ACGK02000001">
    <property type="protein sequence ID" value="EGF23771.1"/>
    <property type="molecule type" value="Genomic_DNA"/>
</dbReference>
<dbReference type="Pfam" id="PF00291">
    <property type="entry name" value="PALP"/>
    <property type="match status" value="1"/>
</dbReference>
<dbReference type="PIRSF" id="PIRSF001413">
    <property type="entry name" value="Trp_syn_beta"/>
    <property type="match status" value="1"/>
</dbReference>
<dbReference type="GeneID" id="93210319"/>
<accession>F1T505</accession>
<dbReference type="CDD" id="cd06446">
    <property type="entry name" value="Trp-synth_B"/>
    <property type="match status" value="1"/>
</dbReference>
<dbReference type="PANTHER" id="PTHR48077">
    <property type="entry name" value="TRYPTOPHAN SYNTHASE-RELATED"/>
    <property type="match status" value="1"/>
</dbReference>
<dbReference type="InterPro" id="IPR001926">
    <property type="entry name" value="TrpB-like_PALP"/>
</dbReference>
<evidence type="ECO:0000259" key="13">
    <source>
        <dbReference type="Pfam" id="PF00291"/>
    </source>
</evidence>
<comment type="caution">
    <text evidence="14">The sequence shown here is derived from an EMBL/GenBank/DDBJ whole genome shotgun (WGS) entry which is preliminary data.</text>
</comment>
<keyword evidence="7 12" id="KW-0822">Tryptophan biosynthesis</keyword>
<dbReference type="UniPathway" id="UPA00035">
    <property type="reaction ID" value="UER00044"/>
</dbReference>
<evidence type="ECO:0000313" key="14">
    <source>
        <dbReference type="EMBL" id="EGF23771.1"/>
    </source>
</evidence>
<proteinExistence type="inferred from homology"/>
<gene>
    <name evidence="12 14" type="primary">trpB</name>
    <name evidence="14" type="ORF">HMPREF0091_10718</name>
</gene>
<dbReference type="FunFam" id="3.40.50.1100:FF:000004">
    <property type="entry name" value="Tryptophan synthase beta chain"/>
    <property type="match status" value="1"/>
</dbReference>
<dbReference type="OrthoDB" id="9766131at2"/>
<evidence type="ECO:0000256" key="7">
    <source>
        <dbReference type="ARBA" id="ARBA00022822"/>
    </source>
</evidence>
<evidence type="ECO:0000256" key="5">
    <source>
        <dbReference type="ARBA" id="ARBA00011270"/>
    </source>
</evidence>
<evidence type="ECO:0000256" key="3">
    <source>
        <dbReference type="ARBA" id="ARBA00004733"/>
    </source>
</evidence>
<dbReference type="GO" id="GO:0005737">
    <property type="term" value="C:cytoplasm"/>
    <property type="evidence" value="ECO:0007669"/>
    <property type="project" value="TreeGrafter"/>
</dbReference>
<comment type="cofactor">
    <cofactor evidence="1 12">
        <name>pyridoxal 5'-phosphate</name>
        <dbReference type="ChEBI" id="CHEBI:597326"/>
    </cofactor>
</comment>
<dbReference type="PROSITE" id="PS00168">
    <property type="entry name" value="TRP_SYNTHASE_BETA"/>
    <property type="match status" value="1"/>
</dbReference>
<feature type="modified residue" description="N6-(pyridoxal phosphate)lysine" evidence="12">
    <location>
        <position position="87"/>
    </location>
</feature>
<dbReference type="FunFam" id="3.40.50.1100:FF:000001">
    <property type="entry name" value="Tryptophan synthase beta chain"/>
    <property type="match status" value="1"/>
</dbReference>
<keyword evidence="10 12" id="KW-0456">Lyase</keyword>
<dbReference type="GO" id="GO:0004834">
    <property type="term" value="F:tryptophan synthase activity"/>
    <property type="evidence" value="ECO:0007669"/>
    <property type="project" value="UniProtKB-UniRule"/>
</dbReference>
<evidence type="ECO:0000256" key="6">
    <source>
        <dbReference type="ARBA" id="ARBA00022605"/>
    </source>
</evidence>
<dbReference type="eggNOG" id="COG0133">
    <property type="taxonomic scope" value="Bacteria"/>
</dbReference>
<keyword evidence="9 12" id="KW-0057">Aromatic amino acid biosynthesis</keyword>
<keyword evidence="8 12" id="KW-0663">Pyridoxal phosphate</keyword>
<evidence type="ECO:0000313" key="15">
    <source>
        <dbReference type="Proteomes" id="UP000005947"/>
    </source>
</evidence>
<dbReference type="InterPro" id="IPR036052">
    <property type="entry name" value="TrpB-like_PALP_sf"/>
</dbReference>
<comment type="pathway">
    <text evidence="3 12">Amino-acid biosynthesis; L-tryptophan biosynthesis; L-tryptophan from chorismate: step 5/5.</text>
</comment>
<dbReference type="NCBIfam" id="TIGR00263">
    <property type="entry name" value="trpB"/>
    <property type="match status" value="1"/>
</dbReference>
<dbReference type="SUPFAM" id="SSF53686">
    <property type="entry name" value="Tryptophan synthase beta subunit-like PLP-dependent enzymes"/>
    <property type="match status" value="1"/>
</dbReference>
<comment type="similarity">
    <text evidence="4 12">Belongs to the TrpB family.</text>
</comment>
<dbReference type="RefSeq" id="WP_006302900.1">
    <property type="nucleotide sequence ID" value="NZ_ACGK02000001.1"/>
</dbReference>
<dbReference type="InterPro" id="IPR006653">
    <property type="entry name" value="Trp_synth_b_CS"/>
</dbReference>
<keyword evidence="6 12" id="KW-0028">Amino-acid biosynthesis</keyword>
<sequence length="396" mass="43340">MDNQAGRFGVHGGQYIPETLMNAVIELESAYNHYKDDPVFTRELKKLLNEYANRPSLLYYAKKMTEDLGGAKIYLKREDLNHTGAHKINNVLGQALLAQKMGKTRLIAETGAGQHGVATATAAALFGMECEIFMGRADTERQALNVYKMRLLGAKVHPVDTGTATLKDAVNEALREWTRRISDTHYCLGSVMGPHPFPTMVRDFQAVISSEIKTQMLEREGRLPDAVIACVGGGSNAMGSFYHFIEDKNVRLIGCEAAGRGVKTKDTAATIATGRLGIFHGMKSYFCQNDYGQIAPVYSISAGLDYPGIGPEHAYLHDIGRSEYVSITDDEAVDSFEYLSKMEGIIPAIESAHAVAYAKKIAGQMSKDKILVVTISGRGDKDCAAVARFRGEQIDE</sequence>
<reference evidence="14 15" key="1">
    <citation type="submission" date="2011-02" db="EMBL/GenBank/DDBJ databases">
        <authorList>
            <person name="Muzny D."/>
            <person name="Qin X."/>
            <person name="Buhay C."/>
            <person name="Dugan-Rocha S."/>
            <person name="Ding Y."/>
            <person name="Chen G."/>
            <person name="Hawes A."/>
            <person name="Holder M."/>
            <person name="Jhangiani S."/>
            <person name="Johnson A."/>
            <person name="Khan Z."/>
            <person name="Li Z."/>
            <person name="Liu W."/>
            <person name="Liu X."/>
            <person name="Perez L."/>
            <person name="Shen H."/>
            <person name="Wang Q."/>
            <person name="Watt J."/>
            <person name="Xi L."/>
            <person name="Xin Y."/>
            <person name="Zhou J."/>
            <person name="Deng J."/>
            <person name="Jiang H."/>
            <person name="Liu Y."/>
            <person name="Qu J."/>
            <person name="Song X.-Z."/>
            <person name="Zhang L."/>
            <person name="Villasana D."/>
            <person name="Johnson A."/>
            <person name="Liu J."/>
            <person name="Liyanage D."/>
            <person name="Lorensuhewa L."/>
            <person name="Robinson T."/>
            <person name="Song A."/>
            <person name="Song B.-B."/>
            <person name="Dinh H."/>
            <person name="Thornton R."/>
            <person name="Coyle M."/>
            <person name="Francisco L."/>
            <person name="Jackson L."/>
            <person name="Javaid M."/>
            <person name="Korchina V."/>
            <person name="Kovar C."/>
            <person name="Mata R."/>
            <person name="Mathew T."/>
            <person name="Ngo R."/>
            <person name="Nguyen L."/>
            <person name="Nguyen N."/>
            <person name="Okwuonu G."/>
            <person name="Ongeri F."/>
            <person name="Pham C."/>
            <person name="Simmons D."/>
            <person name="Wilczek-Boney K."/>
            <person name="Hale W."/>
            <person name="Jakkamsetti A."/>
            <person name="Pham P."/>
            <person name="Ruth R."/>
            <person name="San Lucas F."/>
            <person name="Warren J."/>
            <person name="Zhang J."/>
            <person name="Zhao Z."/>
            <person name="Zhou C."/>
            <person name="Zhu D."/>
            <person name="Lee S."/>
            <person name="Bess C."/>
            <person name="Blankenburg K."/>
            <person name="Forbes L."/>
            <person name="Fu Q."/>
            <person name="Gubbala S."/>
            <person name="Hirani K."/>
            <person name="Jayaseelan J.C."/>
            <person name="Lara F."/>
            <person name="Munidasa M."/>
            <person name="Palculict T."/>
            <person name="Patil S."/>
            <person name="Pu L.-L."/>
            <person name="Saada N."/>
            <person name="Tang L."/>
            <person name="Weissenberger G."/>
            <person name="Zhu Y."/>
            <person name="Hemphill L."/>
            <person name="Shang Y."/>
            <person name="Youmans B."/>
            <person name="Ayvaz T."/>
            <person name="Ross M."/>
            <person name="Santibanez J."/>
            <person name="Aqrawi P."/>
            <person name="Gross S."/>
            <person name="Joshi V."/>
            <person name="Fowler G."/>
            <person name="Nazareth L."/>
            <person name="Reid J."/>
            <person name="Worley K."/>
            <person name="Petrosino J."/>
            <person name="Highlander S."/>
            <person name="Gibbs R."/>
        </authorList>
    </citation>
    <scope>NUCLEOTIDE SEQUENCE [LARGE SCALE GENOMIC DNA]</scope>
    <source>
        <strain evidence="14 15">DSM 15829</strain>
    </source>
</reference>
<comment type="function">
    <text evidence="2 12">The beta subunit is responsible for the synthesis of L-tryptophan from indole and L-serine.</text>
</comment>
<feature type="domain" description="Tryptophan synthase beta chain-like PALP" evidence="13">
    <location>
        <begin position="53"/>
        <end position="377"/>
    </location>
</feature>
<dbReference type="PANTHER" id="PTHR48077:SF3">
    <property type="entry name" value="TRYPTOPHAN SYNTHASE"/>
    <property type="match status" value="1"/>
</dbReference>
<dbReference type="HAMAP" id="MF_00133">
    <property type="entry name" value="Trp_synth_beta"/>
    <property type="match status" value="1"/>
</dbReference>
<evidence type="ECO:0000256" key="2">
    <source>
        <dbReference type="ARBA" id="ARBA00002786"/>
    </source>
</evidence>
<name>F1T505_9ACTN</name>
<dbReference type="InterPro" id="IPR006654">
    <property type="entry name" value="Trp_synth_beta"/>
</dbReference>
<protein>
    <recommendedName>
        <fullName evidence="12">Tryptophan synthase beta chain</fullName>
        <ecNumber evidence="12">4.2.1.20</ecNumber>
    </recommendedName>
</protein>